<accession>A0A5J5DTV8</accession>
<reference evidence="7 8" key="1">
    <citation type="journal article" date="2019" name="Syst. Appl. Microbiol.">
        <title>Characterization of Bifidobacterium species in feaces of the Egyptian fruit bat: Description of B. vespertilionis sp. nov. and B. rousetti sp. nov.</title>
        <authorList>
            <person name="Modesto M."/>
            <person name="Satti M."/>
            <person name="Watanabe K."/>
            <person name="Puglisi E."/>
            <person name="Morelli L."/>
            <person name="Huang C.-H."/>
            <person name="Liou J.-S."/>
            <person name="Miyashita M."/>
            <person name="Tamura T."/>
            <person name="Saito S."/>
            <person name="Mori K."/>
            <person name="Huang L."/>
            <person name="Sciavilla P."/>
            <person name="Sandri C."/>
            <person name="Spiezio C."/>
            <person name="Vitali F."/>
            <person name="Cavalieri D."/>
            <person name="Perpetuini G."/>
            <person name="Tofalo R."/>
            <person name="Bonetti A."/>
            <person name="Arita M."/>
            <person name="Mattarelli P."/>
        </authorList>
    </citation>
    <scope>NUCLEOTIDE SEQUENCE [LARGE SCALE GENOMIC DNA]</scope>
    <source>
        <strain evidence="5 8">RST16</strain>
        <strain evidence="6 7">RST8</strain>
    </source>
</reference>
<proteinExistence type="predicted"/>
<dbReference type="Proteomes" id="UP000374630">
    <property type="component" value="Unassembled WGS sequence"/>
</dbReference>
<name>A0A5J5DTV8_9BIFI</name>
<evidence type="ECO:0000313" key="5">
    <source>
        <dbReference type="EMBL" id="KAA8819024.1"/>
    </source>
</evidence>
<evidence type="ECO:0000313" key="6">
    <source>
        <dbReference type="EMBL" id="KAA8821195.1"/>
    </source>
</evidence>
<dbReference type="Proteomes" id="UP000345527">
    <property type="component" value="Unassembled WGS sequence"/>
</dbReference>
<keyword evidence="8" id="KW-1185">Reference proteome</keyword>
<feature type="short sequence motif" description="Histidine triad motif" evidence="2 3">
    <location>
        <begin position="96"/>
        <end position="100"/>
    </location>
</feature>
<feature type="active site" description="Tele-AMP-histidine intermediate" evidence="1">
    <location>
        <position position="98"/>
    </location>
</feature>
<dbReference type="AlphaFoldDB" id="A0A5J5DTV8"/>
<evidence type="ECO:0000256" key="2">
    <source>
        <dbReference type="PIRSR" id="PIRSR601310-3"/>
    </source>
</evidence>
<sequence length="131" mass="14671">MSECVFCDIVHGDAPCRLIEESDLALCFVSIDDRPDYHLLVVPKRHVVNILDCDPQSLQAVTELAQRVARHLVADCGFDGVDLLSTSFAEAQSVPHFHVHLLPRAHGDGLDTWPALPERTIPLDEAWHRTR</sequence>
<evidence type="ECO:0000313" key="8">
    <source>
        <dbReference type="Proteomes" id="UP000374630"/>
    </source>
</evidence>
<comment type="caution">
    <text evidence="6">The sequence shown here is derived from an EMBL/GenBank/DDBJ whole genome shotgun (WGS) entry which is preliminary data.</text>
</comment>
<evidence type="ECO:0000256" key="1">
    <source>
        <dbReference type="PIRSR" id="PIRSR601310-1"/>
    </source>
</evidence>
<dbReference type="InterPro" id="IPR011146">
    <property type="entry name" value="HIT-like"/>
</dbReference>
<dbReference type="Pfam" id="PF01230">
    <property type="entry name" value="HIT"/>
    <property type="match status" value="1"/>
</dbReference>
<dbReference type="RefSeq" id="WP_150355029.1">
    <property type="nucleotide sequence ID" value="NZ_RZNZ01000012.1"/>
</dbReference>
<dbReference type="GO" id="GO:0003824">
    <property type="term" value="F:catalytic activity"/>
    <property type="evidence" value="ECO:0007669"/>
    <property type="project" value="InterPro"/>
</dbReference>
<dbReference type="PANTHER" id="PTHR46648">
    <property type="entry name" value="HIT FAMILY PROTEIN 1"/>
    <property type="match status" value="1"/>
</dbReference>
<organism evidence="6 7">
    <name type="scientific">Bifidobacterium vespertilionis</name>
    <dbReference type="NCBI Taxonomy" id="2562524"/>
    <lineage>
        <taxon>Bacteria</taxon>
        <taxon>Bacillati</taxon>
        <taxon>Actinomycetota</taxon>
        <taxon>Actinomycetes</taxon>
        <taxon>Bifidobacteriales</taxon>
        <taxon>Bifidobacteriaceae</taxon>
        <taxon>Bifidobacterium</taxon>
    </lineage>
</organism>
<dbReference type="GO" id="GO:0009117">
    <property type="term" value="P:nucleotide metabolic process"/>
    <property type="evidence" value="ECO:0007669"/>
    <property type="project" value="TreeGrafter"/>
</dbReference>
<dbReference type="PRINTS" id="PR00332">
    <property type="entry name" value="HISTRIAD"/>
</dbReference>
<feature type="domain" description="HIT" evidence="4">
    <location>
        <begin position="5"/>
        <end position="111"/>
    </location>
</feature>
<dbReference type="InterPro" id="IPR001310">
    <property type="entry name" value="Histidine_triad_HIT"/>
</dbReference>
<evidence type="ECO:0000256" key="3">
    <source>
        <dbReference type="PROSITE-ProRule" id="PRU00464"/>
    </source>
</evidence>
<dbReference type="PROSITE" id="PS51084">
    <property type="entry name" value="HIT_2"/>
    <property type="match status" value="1"/>
</dbReference>
<dbReference type="InterPro" id="IPR036265">
    <property type="entry name" value="HIT-like_sf"/>
</dbReference>
<dbReference type="EMBL" id="RZOA01000033">
    <property type="protein sequence ID" value="KAA8821195.1"/>
    <property type="molecule type" value="Genomic_DNA"/>
</dbReference>
<protein>
    <submittedName>
        <fullName evidence="6">HIT family protein</fullName>
    </submittedName>
</protein>
<dbReference type="OrthoDB" id="9784774at2"/>
<evidence type="ECO:0000313" key="7">
    <source>
        <dbReference type="Proteomes" id="UP000345527"/>
    </source>
</evidence>
<dbReference type="SUPFAM" id="SSF54197">
    <property type="entry name" value="HIT-like"/>
    <property type="match status" value="1"/>
</dbReference>
<gene>
    <name evidence="6" type="ORF">EM848_11275</name>
    <name evidence="5" type="ORF">EMO90_08700</name>
</gene>
<evidence type="ECO:0000259" key="4">
    <source>
        <dbReference type="PROSITE" id="PS51084"/>
    </source>
</evidence>
<dbReference type="PANTHER" id="PTHR46648:SF1">
    <property type="entry name" value="ADENOSINE 5'-MONOPHOSPHORAMIDASE HNT1"/>
    <property type="match status" value="1"/>
</dbReference>
<dbReference type="Gene3D" id="3.30.428.10">
    <property type="entry name" value="HIT-like"/>
    <property type="match status" value="1"/>
</dbReference>
<dbReference type="EMBL" id="RZNZ01000012">
    <property type="protein sequence ID" value="KAA8819024.1"/>
    <property type="molecule type" value="Genomic_DNA"/>
</dbReference>